<feature type="compositionally biased region" description="Pro residues" evidence="1">
    <location>
        <begin position="346"/>
        <end position="357"/>
    </location>
</feature>
<sequence>MASTNESYFDCREYRRKAVFFLRCYALSTSGGAVSAGELGCIALAAAAGGGKCSGGRERPQRASGSARRRAAGAGEGAAAWRERGREAAGTAALVMLQLFIAGVVVVLVDLLHERGRRSSGGRVRRSSWPGRRAAGGKCGCGAAVCGQRRPLRRCGAPPPLPPASSQPLMPPFFFFFGREGIEGTEGSHAAATAALLLLLFLLLLLTGEDEVDGFLVVVVIPGRAEGQRRRFRAILRATSRRRKRAPDVKSFSHELNMRGPLLHRLQQRKPRVCVNSPEEFIGAIRTKFIRLKEEVDAELGVFARDLVAALDKADGGEERVALEDLLVVAQRCAEMSPEEPRRRLPAPPSAARPPTAPLRLRPGARRCRSPFALIAD</sequence>
<feature type="region of interest" description="Disordered" evidence="1">
    <location>
        <begin position="337"/>
        <end position="359"/>
    </location>
</feature>
<dbReference type="EMBL" id="AC137616">
    <property type="protein sequence ID" value="AAT77366.1"/>
    <property type="molecule type" value="Genomic_DNA"/>
</dbReference>
<keyword evidence="2" id="KW-0472">Membrane</keyword>
<dbReference type="AlphaFoldDB" id="Q6AT92"/>
<keyword evidence="2" id="KW-0812">Transmembrane</keyword>
<accession>Q6AT92</accession>
<dbReference type="Pfam" id="PF26031">
    <property type="entry name" value="IREH1"/>
    <property type="match status" value="1"/>
</dbReference>
<dbReference type="InterPro" id="IPR058783">
    <property type="entry name" value="IREH1/IRE-like_N"/>
</dbReference>
<feature type="transmembrane region" description="Helical" evidence="2">
    <location>
        <begin position="91"/>
        <end position="113"/>
    </location>
</feature>
<name>Q6AT92_ORYSJ</name>
<evidence type="ECO:0000256" key="2">
    <source>
        <dbReference type="SAM" id="Phobius"/>
    </source>
</evidence>
<reference evidence="5" key="1">
    <citation type="journal article" date="2005" name="Nature">
        <title>The map-based sequence of the rice genome.</title>
        <authorList>
            <consortium name="International rice genome sequencing project (IRGSP)"/>
            <person name="Matsumoto T."/>
            <person name="Wu J."/>
            <person name="Kanamori H."/>
            <person name="Katayose Y."/>
            <person name="Fujisawa M."/>
            <person name="Namiki N."/>
            <person name="Mizuno H."/>
            <person name="Yamamoto K."/>
            <person name="Antonio B.A."/>
            <person name="Baba T."/>
            <person name="Sakata K."/>
            <person name="Nagamura Y."/>
            <person name="Aoki H."/>
            <person name="Arikawa K."/>
            <person name="Arita K."/>
            <person name="Bito T."/>
            <person name="Chiden Y."/>
            <person name="Fujitsuka N."/>
            <person name="Fukunaka R."/>
            <person name="Hamada M."/>
            <person name="Harada C."/>
            <person name="Hayashi A."/>
            <person name="Hijishita S."/>
            <person name="Honda M."/>
            <person name="Hosokawa S."/>
            <person name="Ichikawa Y."/>
            <person name="Idonuma A."/>
            <person name="Iijima M."/>
            <person name="Ikeda M."/>
            <person name="Ikeno M."/>
            <person name="Ito K."/>
            <person name="Ito S."/>
            <person name="Ito T."/>
            <person name="Ito Y."/>
            <person name="Ito Y."/>
            <person name="Iwabuchi A."/>
            <person name="Kamiya K."/>
            <person name="Karasawa W."/>
            <person name="Kurita K."/>
            <person name="Katagiri S."/>
            <person name="Kikuta A."/>
            <person name="Kobayashi H."/>
            <person name="Kobayashi N."/>
            <person name="Machita K."/>
            <person name="Maehara T."/>
            <person name="Masukawa M."/>
            <person name="Mizubayashi T."/>
            <person name="Mukai Y."/>
            <person name="Nagasaki H."/>
            <person name="Nagata Y."/>
            <person name="Naito S."/>
            <person name="Nakashima M."/>
            <person name="Nakama Y."/>
            <person name="Nakamichi Y."/>
            <person name="Nakamura M."/>
            <person name="Meguro A."/>
            <person name="Negishi M."/>
            <person name="Ohta I."/>
            <person name="Ohta T."/>
            <person name="Okamoto M."/>
            <person name="Ono N."/>
            <person name="Saji S."/>
            <person name="Sakaguchi M."/>
            <person name="Sakai K."/>
            <person name="Shibata M."/>
            <person name="Shimokawa T."/>
            <person name="Song J."/>
            <person name="Takazaki Y."/>
            <person name="Terasawa K."/>
            <person name="Tsugane M."/>
            <person name="Tsuji K."/>
            <person name="Ueda S."/>
            <person name="Waki K."/>
            <person name="Yamagata H."/>
            <person name="Yamamoto M."/>
            <person name="Yamamoto S."/>
            <person name="Yamane H."/>
            <person name="Yoshiki S."/>
            <person name="Yoshihara R."/>
            <person name="Yukawa K."/>
            <person name="Zhong H."/>
            <person name="Yano M."/>
            <person name="Yuan Q."/>
            <person name="Ouyang S."/>
            <person name="Liu J."/>
            <person name="Jones K.M."/>
            <person name="Gansberger K."/>
            <person name="Moffat K."/>
            <person name="Hill J."/>
            <person name="Bera J."/>
            <person name="Fadrosh D."/>
            <person name="Jin S."/>
            <person name="Johri S."/>
            <person name="Kim M."/>
            <person name="Overton L."/>
            <person name="Reardon M."/>
            <person name="Tsitrin T."/>
            <person name="Vuong H."/>
            <person name="Weaver B."/>
            <person name="Ciecko A."/>
            <person name="Tallon L."/>
            <person name="Jackson J."/>
            <person name="Pai G."/>
            <person name="Aken S.V."/>
            <person name="Utterback T."/>
            <person name="Reidmuller S."/>
            <person name="Feldblyum T."/>
            <person name="Hsiao J."/>
            <person name="Zismann V."/>
            <person name="Iobst S."/>
            <person name="de Vazeille A.R."/>
            <person name="Buell C.R."/>
            <person name="Ying K."/>
            <person name="Li Y."/>
            <person name="Lu T."/>
            <person name="Huang Y."/>
            <person name="Zhao Q."/>
            <person name="Feng Q."/>
            <person name="Zhang L."/>
            <person name="Zhu J."/>
            <person name="Weng Q."/>
            <person name="Mu J."/>
            <person name="Lu Y."/>
            <person name="Fan D."/>
            <person name="Liu Y."/>
            <person name="Guan J."/>
            <person name="Zhang Y."/>
            <person name="Yu S."/>
            <person name="Liu X."/>
            <person name="Zhang Y."/>
            <person name="Hong G."/>
            <person name="Han B."/>
            <person name="Choisne N."/>
            <person name="Demange N."/>
            <person name="Orjeda G."/>
            <person name="Samain S."/>
            <person name="Cattolico L."/>
            <person name="Pelletier E."/>
            <person name="Couloux A."/>
            <person name="Segurens B."/>
            <person name="Wincker P."/>
            <person name="D'Hont A."/>
            <person name="Scarpelli C."/>
            <person name="Weissenbach J."/>
            <person name="Salanoubat M."/>
            <person name="Quetier F."/>
            <person name="Yu Y."/>
            <person name="Kim H.R."/>
            <person name="Rambo T."/>
            <person name="Currie J."/>
            <person name="Collura K."/>
            <person name="Luo M."/>
            <person name="Yang T."/>
            <person name="Ammiraju J.S.S."/>
            <person name="Engler F."/>
            <person name="Soderlund C."/>
            <person name="Wing R.A."/>
            <person name="Palmer L.E."/>
            <person name="de la Bastide M."/>
            <person name="Spiegel L."/>
            <person name="Nascimento L."/>
            <person name="Zutavern T."/>
            <person name="O'Shaughnessy A."/>
            <person name="Dike S."/>
            <person name="Dedhia N."/>
            <person name="Preston R."/>
            <person name="Balija V."/>
            <person name="McCombie W.R."/>
            <person name="Chow T."/>
            <person name="Chen H."/>
            <person name="Chung M."/>
            <person name="Chen C."/>
            <person name="Shaw J."/>
            <person name="Wu H."/>
            <person name="Hsiao K."/>
            <person name="Chao Y."/>
            <person name="Chu M."/>
            <person name="Cheng C."/>
            <person name="Hour A."/>
            <person name="Lee P."/>
            <person name="Lin S."/>
            <person name="Lin Y."/>
            <person name="Liou J."/>
            <person name="Liu S."/>
            <person name="Hsing Y."/>
            <person name="Raghuvanshi S."/>
            <person name="Mohanty A."/>
            <person name="Bharti A.K."/>
            <person name="Gaur A."/>
            <person name="Gupta V."/>
            <person name="Kumar D."/>
            <person name="Ravi V."/>
            <person name="Vij S."/>
            <person name="Kapur A."/>
            <person name="Khurana P."/>
            <person name="Khurana P."/>
            <person name="Khurana J.P."/>
            <person name="Tyagi A.K."/>
            <person name="Gaikwad K."/>
            <person name="Singh A."/>
            <person name="Dalal V."/>
            <person name="Srivastava S."/>
            <person name="Dixit A."/>
            <person name="Pal A.K."/>
            <person name="Ghazi I.A."/>
            <person name="Yadav M."/>
            <person name="Pandit A."/>
            <person name="Bhargava A."/>
            <person name="Sureshbabu K."/>
            <person name="Batra K."/>
            <person name="Sharma T.R."/>
            <person name="Mohapatra T."/>
            <person name="Singh N.K."/>
            <person name="Messing J."/>
            <person name="Nelson A.B."/>
            <person name="Fuks G."/>
            <person name="Kavchok S."/>
            <person name="Keizer G."/>
            <person name="Linton E."/>
            <person name="Llaca V."/>
            <person name="Song R."/>
            <person name="Tanyolac B."/>
            <person name="Young S."/>
            <person name="Ho-Il K."/>
            <person name="Hahn J.H."/>
            <person name="Sangsakoo G."/>
            <person name="Vanavichit A."/>
            <person name="de Mattos Luiz.A.T."/>
            <person name="Zimmer P.D."/>
            <person name="Malone G."/>
            <person name="Dellagostin O."/>
            <person name="de Oliveira A.C."/>
            <person name="Bevan M."/>
            <person name="Bancroft I."/>
            <person name="Minx P."/>
            <person name="Cordum H."/>
            <person name="Wilson R."/>
            <person name="Cheng Z."/>
            <person name="Jin W."/>
            <person name="Jiang J."/>
            <person name="Leong S.A."/>
            <person name="Iwama H."/>
            <person name="Gojobori T."/>
            <person name="Itoh T."/>
            <person name="Niimura Y."/>
            <person name="Fujii Y."/>
            <person name="Habara T."/>
            <person name="Sakai H."/>
            <person name="Sato Y."/>
            <person name="Wilson G."/>
            <person name="Kumar K."/>
            <person name="McCouch S."/>
            <person name="Juretic N."/>
            <person name="Hoen D."/>
            <person name="Wright S."/>
            <person name="Bruskiewich R."/>
            <person name="Bureau T."/>
            <person name="Miyao A."/>
            <person name="Hirochika H."/>
            <person name="Nishikawa T."/>
            <person name="Kadowaki K."/>
            <person name="Sugiura M."/>
            <person name="Burr B."/>
            <person name="Sasaki T."/>
        </authorList>
    </citation>
    <scope>NUCLEOTIDE SEQUENCE [LARGE SCALE GENOMIC DNA]</scope>
    <source>
        <strain evidence="5">cv. Nipponbare</strain>
    </source>
</reference>
<evidence type="ECO:0000313" key="4">
    <source>
        <dbReference type="EMBL" id="AAT77366.1"/>
    </source>
</evidence>
<reference evidence="5" key="2">
    <citation type="journal article" date="2008" name="Nucleic Acids Res.">
        <title>The rice annotation project database (RAP-DB): 2008 update.</title>
        <authorList>
            <consortium name="The rice annotation project (RAP)"/>
        </authorList>
    </citation>
    <scope>GENOME REANNOTATION</scope>
    <source>
        <strain evidence="5">cv. Nipponbare</strain>
    </source>
</reference>
<protein>
    <recommendedName>
        <fullName evidence="3">IREH1/IRE-like N-terminal domain-containing protein</fullName>
    </recommendedName>
</protein>
<organism evidence="4 5">
    <name type="scientific">Oryza sativa subsp. japonica</name>
    <name type="common">Rice</name>
    <dbReference type="NCBI Taxonomy" id="39947"/>
    <lineage>
        <taxon>Eukaryota</taxon>
        <taxon>Viridiplantae</taxon>
        <taxon>Streptophyta</taxon>
        <taxon>Embryophyta</taxon>
        <taxon>Tracheophyta</taxon>
        <taxon>Spermatophyta</taxon>
        <taxon>Magnoliopsida</taxon>
        <taxon>Liliopsida</taxon>
        <taxon>Poales</taxon>
        <taxon>Poaceae</taxon>
        <taxon>BOP clade</taxon>
        <taxon>Oryzoideae</taxon>
        <taxon>Oryzeae</taxon>
        <taxon>Oryzinae</taxon>
        <taxon>Oryza</taxon>
        <taxon>Oryza sativa</taxon>
    </lineage>
</organism>
<evidence type="ECO:0000256" key="1">
    <source>
        <dbReference type="SAM" id="MobiDB-lite"/>
    </source>
</evidence>
<feature type="domain" description="IREH1/IRE-like N-terminal" evidence="3">
    <location>
        <begin position="275"/>
        <end position="342"/>
    </location>
</feature>
<proteinExistence type="predicted"/>
<dbReference type="Proteomes" id="UP000000763">
    <property type="component" value="Chromosome 5"/>
</dbReference>
<feature type="region of interest" description="Disordered" evidence="1">
    <location>
        <begin position="49"/>
        <end position="78"/>
    </location>
</feature>
<evidence type="ECO:0000259" key="3">
    <source>
        <dbReference type="Pfam" id="PF26031"/>
    </source>
</evidence>
<keyword evidence="2" id="KW-1133">Transmembrane helix</keyword>
<gene>
    <name evidence="4" type="primary">OSJNBa0069I13.7</name>
</gene>
<evidence type="ECO:0000313" key="5">
    <source>
        <dbReference type="Proteomes" id="UP000000763"/>
    </source>
</evidence>